<dbReference type="PANTHER" id="PTHR34967">
    <property type="entry name" value="OS02G0257200 PROTEIN"/>
    <property type="match status" value="1"/>
</dbReference>
<keyword evidence="1" id="KW-0812">Transmembrane</keyword>
<accession>A0A9N8EML8</accession>
<feature type="transmembrane region" description="Helical" evidence="1">
    <location>
        <begin position="188"/>
        <end position="211"/>
    </location>
</feature>
<comment type="caution">
    <text evidence="3">The sequence shown here is derived from an EMBL/GenBank/DDBJ whole genome shotgun (WGS) entry which is preliminary data.</text>
</comment>
<sequence length="254" mass="28491">MPHLFVNRPFARFPEDLRNHFRWEIFNAICYLTGGVIFIIGSVLFLPKYEEYIHIGSWLFIIGSFLYLIVSGHDLHRLMHASNPKTVDVLAASTYCAGGLVFIVGSYQFLPSVGAYRAGAYNFIAGSLLFIFGAVYNAIQIFDSPTRASALYANLTAVCYLIGSTLFLSGSVPYLWSFESEEDAHQLYHYLGSQFILGSVLFLIGGSFNFYRAHLIFQHALSTSKVEFQSKHMEVVSSEYHGSSLEEMPRATVS</sequence>
<protein>
    <recommendedName>
        <fullName evidence="2">YrhK domain-containing protein</fullName>
    </recommendedName>
</protein>
<dbReference type="PANTHER" id="PTHR34967:SF1">
    <property type="entry name" value="OS02G0257200 PROTEIN"/>
    <property type="match status" value="1"/>
</dbReference>
<evidence type="ECO:0000259" key="2">
    <source>
        <dbReference type="Pfam" id="PF14145"/>
    </source>
</evidence>
<feature type="transmembrane region" description="Helical" evidence="1">
    <location>
        <begin position="52"/>
        <end position="70"/>
    </location>
</feature>
<feature type="transmembrane region" description="Helical" evidence="1">
    <location>
        <begin position="121"/>
        <end position="139"/>
    </location>
</feature>
<dbReference type="InterPro" id="IPR025424">
    <property type="entry name" value="YrhK_domain"/>
</dbReference>
<dbReference type="Pfam" id="PF14145">
    <property type="entry name" value="YrhK"/>
    <property type="match status" value="2"/>
</dbReference>
<dbReference type="AlphaFoldDB" id="A0A9N8EML8"/>
<proteinExistence type="predicted"/>
<reference evidence="3" key="1">
    <citation type="submission" date="2020-06" db="EMBL/GenBank/DDBJ databases">
        <authorList>
            <consortium name="Plant Systems Biology data submission"/>
        </authorList>
    </citation>
    <scope>NUCLEOTIDE SEQUENCE</scope>
    <source>
        <strain evidence="3">D6</strain>
    </source>
</reference>
<dbReference type="EMBL" id="CAICTM010001550">
    <property type="protein sequence ID" value="CAB9524557.1"/>
    <property type="molecule type" value="Genomic_DNA"/>
</dbReference>
<gene>
    <name evidence="3" type="ORF">SEMRO_1552_G281850.1</name>
</gene>
<keyword evidence="4" id="KW-1185">Reference proteome</keyword>
<keyword evidence="1" id="KW-1133">Transmembrane helix</keyword>
<dbReference type="Proteomes" id="UP001153069">
    <property type="component" value="Unassembled WGS sequence"/>
</dbReference>
<feature type="domain" description="YrhK" evidence="2">
    <location>
        <begin position="88"/>
        <end position="140"/>
    </location>
</feature>
<feature type="domain" description="YrhK" evidence="2">
    <location>
        <begin position="22"/>
        <end position="77"/>
    </location>
</feature>
<feature type="transmembrane region" description="Helical" evidence="1">
    <location>
        <begin position="151"/>
        <end position="176"/>
    </location>
</feature>
<organism evidence="3 4">
    <name type="scientific">Seminavis robusta</name>
    <dbReference type="NCBI Taxonomy" id="568900"/>
    <lineage>
        <taxon>Eukaryota</taxon>
        <taxon>Sar</taxon>
        <taxon>Stramenopiles</taxon>
        <taxon>Ochrophyta</taxon>
        <taxon>Bacillariophyta</taxon>
        <taxon>Bacillariophyceae</taxon>
        <taxon>Bacillariophycidae</taxon>
        <taxon>Naviculales</taxon>
        <taxon>Naviculaceae</taxon>
        <taxon>Seminavis</taxon>
    </lineage>
</organism>
<name>A0A9N8EML8_9STRA</name>
<feature type="transmembrane region" description="Helical" evidence="1">
    <location>
        <begin position="90"/>
        <end position="109"/>
    </location>
</feature>
<evidence type="ECO:0000313" key="3">
    <source>
        <dbReference type="EMBL" id="CAB9524557.1"/>
    </source>
</evidence>
<dbReference type="OrthoDB" id="369339at2759"/>
<keyword evidence="1" id="KW-0472">Membrane</keyword>
<evidence type="ECO:0000256" key="1">
    <source>
        <dbReference type="SAM" id="Phobius"/>
    </source>
</evidence>
<feature type="transmembrane region" description="Helical" evidence="1">
    <location>
        <begin position="21"/>
        <end position="46"/>
    </location>
</feature>
<evidence type="ECO:0000313" key="4">
    <source>
        <dbReference type="Proteomes" id="UP001153069"/>
    </source>
</evidence>